<keyword evidence="1" id="KW-0472">Membrane</keyword>
<evidence type="ECO:0000256" key="1">
    <source>
        <dbReference type="SAM" id="Phobius"/>
    </source>
</evidence>
<name>A0A7S8ICW0_9CHLR</name>
<keyword evidence="1" id="KW-1133">Transmembrane helix</keyword>
<feature type="transmembrane region" description="Helical" evidence="1">
    <location>
        <begin position="23"/>
        <end position="50"/>
    </location>
</feature>
<dbReference type="EMBL" id="CP062983">
    <property type="protein sequence ID" value="QPC80729.1"/>
    <property type="molecule type" value="Genomic_DNA"/>
</dbReference>
<sequence length="170" mass="18732">MNPEPISSDESLDDENDLAIHPMWWIGLALLILLAIFVAVKGIGFFLTVLSPPMPPLPVIAEEFSHDSEYHGRDTWVYTVPQDVQMLASFYESEGGVCHFEPTCTRTEATQDNGCGLVKAICQGQYSAATVNIFWEAEAMPADPQGETSRLTLIRLIDWSGTGALNDLDK</sequence>
<proteinExistence type="predicted"/>
<dbReference type="Proteomes" id="UP000594468">
    <property type="component" value="Chromosome"/>
</dbReference>
<keyword evidence="3" id="KW-1185">Reference proteome</keyword>
<reference evidence="2 3" key="1">
    <citation type="submission" date="2020-02" db="EMBL/GenBank/DDBJ databases">
        <authorList>
            <person name="Zheng R.K."/>
            <person name="Sun C.M."/>
        </authorList>
    </citation>
    <scope>NUCLEOTIDE SEQUENCE [LARGE SCALE GENOMIC DNA]</scope>
    <source>
        <strain evidence="3">rifampicinis</strain>
    </source>
</reference>
<dbReference type="RefSeq" id="WP_195168804.1">
    <property type="nucleotide sequence ID" value="NZ_CP062983.1"/>
</dbReference>
<evidence type="ECO:0000313" key="3">
    <source>
        <dbReference type="Proteomes" id="UP000594468"/>
    </source>
</evidence>
<protein>
    <submittedName>
        <fullName evidence="2">Uncharacterized protein</fullName>
    </submittedName>
</protein>
<accession>A0A7S8ICW0</accession>
<dbReference type="AlphaFoldDB" id="A0A7S8ICW0"/>
<keyword evidence="1" id="KW-0812">Transmembrane</keyword>
<evidence type="ECO:0000313" key="2">
    <source>
        <dbReference type="EMBL" id="QPC80729.1"/>
    </source>
</evidence>
<dbReference type="KEGG" id="pmet:G4Y79_13510"/>
<gene>
    <name evidence="2" type="ORF">G4Y79_13510</name>
</gene>
<organism evidence="2 3">
    <name type="scientific">Phototrophicus methaneseepsis</name>
    <dbReference type="NCBI Taxonomy" id="2710758"/>
    <lineage>
        <taxon>Bacteria</taxon>
        <taxon>Bacillati</taxon>
        <taxon>Chloroflexota</taxon>
        <taxon>Candidatus Thermofontia</taxon>
        <taxon>Phototrophicales</taxon>
        <taxon>Phototrophicaceae</taxon>
        <taxon>Phototrophicus</taxon>
    </lineage>
</organism>